<gene>
    <name evidence="9" type="ORF">CEUTPL_LOCUS9166</name>
</gene>
<dbReference type="Pfam" id="PF25789">
    <property type="entry name" value="TPR_NAA35"/>
    <property type="match status" value="1"/>
</dbReference>
<dbReference type="InterPro" id="IPR007244">
    <property type="entry name" value="Naa35_N"/>
</dbReference>
<evidence type="ECO:0000259" key="7">
    <source>
        <dbReference type="Pfam" id="PF04112"/>
    </source>
</evidence>
<feature type="region of interest" description="Disordered" evidence="6">
    <location>
        <begin position="522"/>
        <end position="544"/>
    </location>
</feature>
<evidence type="ECO:0000313" key="10">
    <source>
        <dbReference type="Proteomes" id="UP001152799"/>
    </source>
</evidence>
<dbReference type="GO" id="GO:0031417">
    <property type="term" value="C:NatC complex"/>
    <property type="evidence" value="ECO:0007669"/>
    <property type="project" value="InterPro"/>
</dbReference>
<keyword evidence="10" id="KW-1185">Reference proteome</keyword>
<dbReference type="PANTHER" id="PTHR21373">
    <property type="entry name" value="GLUCOSE REPRESSIBLE PROTEIN MAK10"/>
    <property type="match status" value="1"/>
</dbReference>
<dbReference type="Pfam" id="PF04112">
    <property type="entry name" value="Mak10"/>
    <property type="match status" value="1"/>
</dbReference>
<proteinExistence type="inferred from homology"/>
<organism evidence="9 10">
    <name type="scientific">Ceutorhynchus assimilis</name>
    <name type="common">cabbage seed weevil</name>
    <dbReference type="NCBI Taxonomy" id="467358"/>
    <lineage>
        <taxon>Eukaryota</taxon>
        <taxon>Metazoa</taxon>
        <taxon>Ecdysozoa</taxon>
        <taxon>Arthropoda</taxon>
        <taxon>Hexapoda</taxon>
        <taxon>Insecta</taxon>
        <taxon>Pterygota</taxon>
        <taxon>Neoptera</taxon>
        <taxon>Endopterygota</taxon>
        <taxon>Coleoptera</taxon>
        <taxon>Polyphaga</taxon>
        <taxon>Cucujiformia</taxon>
        <taxon>Curculionidae</taxon>
        <taxon>Ceutorhynchinae</taxon>
        <taxon>Ceutorhynchus</taxon>
    </lineage>
</organism>
<feature type="compositionally biased region" description="Basic residues" evidence="6">
    <location>
        <begin position="527"/>
        <end position="542"/>
    </location>
</feature>
<protein>
    <recommendedName>
        <fullName evidence="4">Protein MAK10 homolog</fullName>
    </recommendedName>
</protein>
<evidence type="ECO:0000256" key="3">
    <source>
        <dbReference type="ARBA" id="ARBA00022490"/>
    </source>
</evidence>
<evidence type="ECO:0000256" key="4">
    <source>
        <dbReference type="ARBA" id="ARBA00030494"/>
    </source>
</evidence>
<accession>A0A9N9MP09</accession>
<dbReference type="PANTHER" id="PTHR21373:SF0">
    <property type="entry name" value="N-ALPHA-ACETYLTRANSFERASE 35, NATC AUXILIARY SUBUNIT"/>
    <property type="match status" value="1"/>
</dbReference>
<evidence type="ECO:0000256" key="5">
    <source>
        <dbReference type="SAM" id="Coils"/>
    </source>
</evidence>
<feature type="region of interest" description="Disordered" evidence="6">
    <location>
        <begin position="1"/>
        <end position="21"/>
    </location>
</feature>
<evidence type="ECO:0000313" key="9">
    <source>
        <dbReference type="EMBL" id="CAG9768640.1"/>
    </source>
</evidence>
<keyword evidence="3" id="KW-0963">Cytoplasm</keyword>
<dbReference type="Proteomes" id="UP001152799">
    <property type="component" value="Chromosome 5"/>
</dbReference>
<dbReference type="InterPro" id="IPR057982">
    <property type="entry name" value="TPR_NAA35"/>
</dbReference>
<feature type="domain" description="NAA35-like N-terminal" evidence="7">
    <location>
        <begin position="45"/>
        <end position="192"/>
    </location>
</feature>
<dbReference type="InterPro" id="IPR057983">
    <property type="entry name" value="NAA35-like_N"/>
</dbReference>
<evidence type="ECO:0000256" key="2">
    <source>
        <dbReference type="ARBA" id="ARBA00006289"/>
    </source>
</evidence>
<dbReference type="AlphaFoldDB" id="A0A9N9MP09"/>
<name>A0A9N9MP09_9CUCU</name>
<keyword evidence="5" id="KW-0175">Coiled coil</keyword>
<dbReference type="OrthoDB" id="269405at2759"/>
<reference evidence="9" key="1">
    <citation type="submission" date="2022-01" db="EMBL/GenBank/DDBJ databases">
        <authorList>
            <person name="King R."/>
        </authorList>
    </citation>
    <scope>NUCLEOTIDE SEQUENCE</scope>
</reference>
<dbReference type="EMBL" id="OU892281">
    <property type="protein sequence ID" value="CAG9768640.1"/>
    <property type="molecule type" value="Genomic_DNA"/>
</dbReference>
<evidence type="ECO:0000259" key="8">
    <source>
        <dbReference type="Pfam" id="PF25789"/>
    </source>
</evidence>
<comment type="subcellular location">
    <subcellularLocation>
        <location evidence="1">Cytoplasm</location>
    </subcellularLocation>
</comment>
<feature type="domain" description="NAA35-like TPR repeats" evidence="8">
    <location>
        <begin position="322"/>
        <end position="685"/>
    </location>
</feature>
<evidence type="ECO:0000256" key="6">
    <source>
        <dbReference type="SAM" id="MobiDB-lite"/>
    </source>
</evidence>
<feature type="coiled-coil region" evidence="5">
    <location>
        <begin position="415"/>
        <end position="442"/>
    </location>
</feature>
<evidence type="ECO:0000256" key="1">
    <source>
        <dbReference type="ARBA" id="ARBA00004496"/>
    </source>
</evidence>
<sequence length="695" mass="78081">MEDDESCPHHHSISPNYSAESDKTSQNWVEITDSFTESVKDLQLGELLHDELFGLFEAMSAIEMMDPKMDAGMLCNRGARKITSFEQAVTDGLLPLNDLPPTTLLGIIDGTLARLVSWLEGHSLAQTVFTCLYLHRPYAPQDRALKVFCLAVYKLLDVIKDLLHKAMVYEEEDFQPMQYGFHLNPDISEQRMIGMLREVEEELHRKARNKQCEPETQAIFARIKFMRIFLQVLNSLRKEDQQQNSLNDCQRLLQSAIEMLQTMKDTVLLGQGAKEGEEEMACFEPSINQRLLPPTFPRYTKIKKRIEAITHFTEMMERFKVVCKAQGLTTFHQTVELFADFSQSGPCLVSRSALQLVGRNAGSSREALREALRNFCGPHALSSRAIPAARSAADAFLARAARPAGLLLQLSGHNRARQRDKLAMLLEEFALLQEEAERADAACALALGVPPRPHFATWALYHTLRAQALYLLAGFELELYAEHEYYYIYWYLYECIYGWLISTLSRADSLLQEAWNGTAATASAGKGGRRQKPNKAAKRPRPHARDAVRLQALQQLGGGYFKALLGLLREGLLQAPLPGFDRERVRFEHRFNAFTRLPAPPSAAYRDFRSAAQAAGLQGSEALFLSAGRHFAQAGQLLAAGGPTEAALARTSKTNFVLLRLLAAGHRPKIKPTFCFNESRHFPVICLTEGQLTHE</sequence>
<comment type="similarity">
    <text evidence="2">Belongs to the MAK10 family.</text>
</comment>